<dbReference type="AlphaFoldDB" id="K6SFF6"/>
<comment type="caution">
    <text evidence="1">The sequence shown here is derived from an EMBL/GenBank/DDBJ whole genome shotgun (WGS) entry which is preliminary data.</text>
</comment>
<dbReference type="EMBL" id="LKFU01000003">
    <property type="protein sequence ID" value="RND90143.1"/>
    <property type="molecule type" value="Genomic_DNA"/>
</dbReference>
<protein>
    <submittedName>
        <fullName evidence="1">Uncharacterized protein</fullName>
    </submittedName>
</protein>
<name>K6SFF6_LACPA</name>
<dbReference type="RefSeq" id="WP_003584094.1">
    <property type="nucleotide sequence ID" value="NZ_SCEO01000001.1"/>
</dbReference>
<accession>A0A2Z3LF85</accession>
<evidence type="ECO:0000313" key="1">
    <source>
        <dbReference type="EMBL" id="RND90143.1"/>
    </source>
</evidence>
<sequence length="75" mass="8612">MLLVLGILYLGVIFFPTTKIFKHIPEPLIAFAFIITFAFEIFFKSGPLSPYMLTTSLIIVILSLIRIVILIRKRQ</sequence>
<evidence type="ECO:0000313" key="2">
    <source>
        <dbReference type="Proteomes" id="UP000285532"/>
    </source>
</evidence>
<reference evidence="1 2" key="1">
    <citation type="journal article" date="2018" name="Front. Microbiol.">
        <title>Conversion of Methionine to Cysteine in Lactobacillus paracasei Depends on the Highly Mobile cysK-ctl-cysE Gene Cluster.</title>
        <authorList>
            <person name="Wuthrich D."/>
            <person name="Irmler S."/>
            <person name="Berthoud H."/>
            <person name="Guggenbuhl B."/>
            <person name="Eugster E."/>
            <person name="Bruggmann R."/>
        </authorList>
    </citation>
    <scope>NUCLEOTIDE SEQUENCE [LARGE SCALE GENOMIC DNA]</scope>
    <source>
        <strain evidence="1 2">FAM18172</strain>
    </source>
</reference>
<accession>K6SFF6</accession>
<organism evidence="1 2">
    <name type="scientific">Lacticaseibacillus paracasei</name>
    <name type="common">Lactobacillus paracasei</name>
    <dbReference type="NCBI Taxonomy" id="1597"/>
    <lineage>
        <taxon>Bacteria</taxon>
        <taxon>Bacillati</taxon>
        <taxon>Bacillota</taxon>
        <taxon>Bacilli</taxon>
        <taxon>Lactobacillales</taxon>
        <taxon>Lactobacillaceae</taxon>
        <taxon>Lacticaseibacillus</taxon>
    </lineage>
</organism>
<proteinExistence type="predicted"/>
<gene>
    <name evidence="1" type="ORF">FAM18172_00038</name>
</gene>
<dbReference type="Proteomes" id="UP000285532">
    <property type="component" value="Unassembled WGS sequence"/>
</dbReference>